<accession>A0ABW3NPL0</accession>
<evidence type="ECO:0000313" key="2">
    <source>
        <dbReference type="EMBL" id="MFD1094377.1"/>
    </source>
</evidence>
<protein>
    <recommendedName>
        <fullName evidence="4">NlpE C-terminal OB domain-containing protein</fullName>
    </recommendedName>
</protein>
<sequence length="129" mass="14670">MIKKLAVLLMVLSFFYACQDEGRKQMTSEPEAEEVPDSIQVLTGQFIYVADAAVLRGEDFVYGVTIDSMSQVLSERVKPLKKEDFDMVPVTVKAWIRPNPEQEGWEETIEIQEIIEVKGDSISQNKIEN</sequence>
<organism evidence="2 3">
    <name type="scientific">Salegentibacter chungangensis</name>
    <dbReference type="NCBI Taxonomy" id="1335724"/>
    <lineage>
        <taxon>Bacteria</taxon>
        <taxon>Pseudomonadati</taxon>
        <taxon>Bacteroidota</taxon>
        <taxon>Flavobacteriia</taxon>
        <taxon>Flavobacteriales</taxon>
        <taxon>Flavobacteriaceae</taxon>
        <taxon>Salegentibacter</taxon>
    </lineage>
</organism>
<comment type="caution">
    <text evidence="2">The sequence shown here is derived from an EMBL/GenBank/DDBJ whole genome shotgun (WGS) entry which is preliminary data.</text>
</comment>
<evidence type="ECO:0008006" key="4">
    <source>
        <dbReference type="Google" id="ProtNLM"/>
    </source>
</evidence>
<dbReference type="Proteomes" id="UP001597131">
    <property type="component" value="Unassembled WGS sequence"/>
</dbReference>
<keyword evidence="1" id="KW-0732">Signal</keyword>
<dbReference type="PROSITE" id="PS51257">
    <property type="entry name" value="PROKAR_LIPOPROTEIN"/>
    <property type="match status" value="1"/>
</dbReference>
<keyword evidence="3" id="KW-1185">Reference proteome</keyword>
<feature type="signal peptide" evidence="1">
    <location>
        <begin position="1"/>
        <end position="19"/>
    </location>
</feature>
<dbReference type="EMBL" id="JBHTLI010000001">
    <property type="protein sequence ID" value="MFD1094377.1"/>
    <property type="molecule type" value="Genomic_DNA"/>
</dbReference>
<proteinExistence type="predicted"/>
<gene>
    <name evidence="2" type="ORF">ACFQ3Q_01325</name>
</gene>
<name>A0ABW3NPL0_9FLAO</name>
<reference evidence="3" key="1">
    <citation type="journal article" date="2019" name="Int. J. Syst. Evol. Microbiol.">
        <title>The Global Catalogue of Microorganisms (GCM) 10K type strain sequencing project: providing services to taxonomists for standard genome sequencing and annotation.</title>
        <authorList>
            <consortium name="The Broad Institute Genomics Platform"/>
            <consortium name="The Broad Institute Genome Sequencing Center for Infectious Disease"/>
            <person name="Wu L."/>
            <person name="Ma J."/>
        </authorList>
    </citation>
    <scope>NUCLEOTIDE SEQUENCE [LARGE SCALE GENOMIC DNA]</scope>
    <source>
        <strain evidence="3">CCUG 64793</strain>
    </source>
</reference>
<evidence type="ECO:0000256" key="1">
    <source>
        <dbReference type="SAM" id="SignalP"/>
    </source>
</evidence>
<dbReference type="RefSeq" id="WP_380742165.1">
    <property type="nucleotide sequence ID" value="NZ_JBHTLI010000001.1"/>
</dbReference>
<feature type="chain" id="PRO_5046597213" description="NlpE C-terminal OB domain-containing protein" evidence="1">
    <location>
        <begin position="20"/>
        <end position="129"/>
    </location>
</feature>
<evidence type="ECO:0000313" key="3">
    <source>
        <dbReference type="Proteomes" id="UP001597131"/>
    </source>
</evidence>